<dbReference type="InterPro" id="IPR044862">
    <property type="entry name" value="Pro_4_hyd_alph_FE2OG_OXY"/>
</dbReference>
<dbReference type="InterPro" id="IPR005123">
    <property type="entry name" value="Oxoglu/Fe-dep_dioxygenase_dom"/>
</dbReference>
<keyword evidence="1" id="KW-0560">Oxidoreductase</keyword>
<dbReference type="GO" id="GO:0046872">
    <property type="term" value="F:metal ion binding"/>
    <property type="evidence" value="ECO:0007669"/>
    <property type="project" value="UniProtKB-KW"/>
</dbReference>
<evidence type="ECO:0000256" key="1">
    <source>
        <dbReference type="RuleBase" id="RU003682"/>
    </source>
</evidence>
<protein>
    <recommendedName>
        <fullName evidence="2">Fe2OG dioxygenase domain-containing protein</fullName>
    </recommendedName>
</protein>
<comment type="similarity">
    <text evidence="1">Belongs to the iron/ascorbate-dependent oxidoreductase family.</text>
</comment>
<keyword evidence="4" id="KW-1185">Reference proteome</keyword>
<dbReference type="Gene3D" id="2.60.120.620">
    <property type="entry name" value="q2cbj1_9rhob like domain"/>
    <property type="match status" value="1"/>
</dbReference>
<keyword evidence="1" id="KW-0408">Iron</keyword>
<sequence>MDEFPLLQRLEATLTMSGPPYCSGILEVPPEAFNLYYGRKNARFIDLQETATSNDPSDLEALANACERAKFGRGDETVLDETYRKAGKMDADDFMTGLDLEATGLREAVQLGLLSDKDETRGMRAELYKLNVYGEGAFFKPHKDTPRGQSMFGSLVVVFPTPHSGGALLLRHNDDQFTFDAAALVSGRGSSGSIVYVAFFSDVEHEVAPVLSGHRLTLTYNLYYETRRNTPAPARGLEVLQPPHASASTVKAALAALLGASTFLPRGGTLGFGLRHAYPIPKVWTTDMGSPLKSLGAWLKGSDAALFAACTALGVTPRLRLVCKDYEDGCESEIMLDQMLELGPEGIENPELALLACGGVHVCDSYTFTGDARMPWKRVESDDWNGVTVHWVTKASARDGPRSAYVAYGNEASLDWLYTSVCLLVDVEPYVYRSRKMDA</sequence>
<dbReference type="PANTHER" id="PTHR33099:SF14">
    <property type="entry name" value="PROLYL 4-HYDROXYLASE ALPHA SUBUNIT FE(2+) 2OG DIOXYGENASE DOMAIN-CONTAINING PROTEIN"/>
    <property type="match status" value="1"/>
</dbReference>
<keyword evidence="1" id="KW-0479">Metal-binding</keyword>
<feature type="domain" description="Fe2OG dioxygenase" evidence="2">
    <location>
        <begin position="124"/>
        <end position="224"/>
    </location>
</feature>
<evidence type="ECO:0000313" key="3">
    <source>
        <dbReference type="EMBL" id="PIL33294.1"/>
    </source>
</evidence>
<dbReference type="STRING" id="1077348.A0A2G8SHN9"/>
<accession>A0A2G8SHN9</accession>
<name>A0A2G8SHN9_9APHY</name>
<dbReference type="GO" id="GO:0016491">
    <property type="term" value="F:oxidoreductase activity"/>
    <property type="evidence" value="ECO:0007669"/>
    <property type="project" value="UniProtKB-KW"/>
</dbReference>
<organism evidence="3 4">
    <name type="scientific">Ganoderma sinense ZZ0214-1</name>
    <dbReference type="NCBI Taxonomy" id="1077348"/>
    <lineage>
        <taxon>Eukaryota</taxon>
        <taxon>Fungi</taxon>
        <taxon>Dikarya</taxon>
        <taxon>Basidiomycota</taxon>
        <taxon>Agaricomycotina</taxon>
        <taxon>Agaricomycetes</taxon>
        <taxon>Polyporales</taxon>
        <taxon>Polyporaceae</taxon>
        <taxon>Ganoderma</taxon>
    </lineage>
</organism>
<comment type="caution">
    <text evidence="3">The sequence shown here is derived from an EMBL/GenBank/DDBJ whole genome shotgun (WGS) entry which is preliminary data.</text>
</comment>
<dbReference type="AlphaFoldDB" id="A0A2G8SHN9"/>
<gene>
    <name evidence="3" type="ORF">GSI_04744</name>
</gene>
<dbReference type="PANTHER" id="PTHR33099">
    <property type="entry name" value="FE2OG DIOXYGENASE DOMAIN-CONTAINING PROTEIN"/>
    <property type="match status" value="1"/>
</dbReference>
<dbReference type="EMBL" id="AYKW01000008">
    <property type="protein sequence ID" value="PIL33294.1"/>
    <property type="molecule type" value="Genomic_DNA"/>
</dbReference>
<proteinExistence type="inferred from homology"/>
<evidence type="ECO:0000313" key="4">
    <source>
        <dbReference type="Proteomes" id="UP000230002"/>
    </source>
</evidence>
<dbReference type="PROSITE" id="PS51471">
    <property type="entry name" value="FE2OG_OXY"/>
    <property type="match status" value="1"/>
</dbReference>
<dbReference type="Pfam" id="PF13640">
    <property type="entry name" value="2OG-FeII_Oxy_3"/>
    <property type="match status" value="1"/>
</dbReference>
<dbReference type="Proteomes" id="UP000230002">
    <property type="component" value="Unassembled WGS sequence"/>
</dbReference>
<dbReference type="OrthoDB" id="27483at2759"/>
<evidence type="ECO:0000259" key="2">
    <source>
        <dbReference type="PROSITE" id="PS51471"/>
    </source>
</evidence>
<reference evidence="3 4" key="1">
    <citation type="journal article" date="2015" name="Sci. Rep.">
        <title>Chromosome-level genome map provides insights into diverse defense mechanisms in the medicinal fungus Ganoderma sinense.</title>
        <authorList>
            <person name="Zhu Y."/>
            <person name="Xu J."/>
            <person name="Sun C."/>
            <person name="Zhou S."/>
            <person name="Xu H."/>
            <person name="Nelson D.R."/>
            <person name="Qian J."/>
            <person name="Song J."/>
            <person name="Luo H."/>
            <person name="Xiang L."/>
            <person name="Li Y."/>
            <person name="Xu Z."/>
            <person name="Ji A."/>
            <person name="Wang L."/>
            <person name="Lu S."/>
            <person name="Hayward A."/>
            <person name="Sun W."/>
            <person name="Li X."/>
            <person name="Schwartz D.C."/>
            <person name="Wang Y."/>
            <person name="Chen S."/>
        </authorList>
    </citation>
    <scope>NUCLEOTIDE SEQUENCE [LARGE SCALE GENOMIC DNA]</scope>
    <source>
        <strain evidence="3 4">ZZ0214-1</strain>
    </source>
</reference>